<keyword evidence="3" id="KW-0132">Cell division</keyword>
<evidence type="ECO:0000313" key="4">
    <source>
        <dbReference type="Proteomes" id="UP000556026"/>
    </source>
</evidence>
<dbReference type="Proteomes" id="UP000556026">
    <property type="component" value="Unassembled WGS sequence"/>
</dbReference>
<dbReference type="Pfam" id="PF08486">
    <property type="entry name" value="SpoIID"/>
    <property type="match status" value="1"/>
</dbReference>
<dbReference type="NCBIfam" id="TIGR02669">
    <property type="entry name" value="SpoIID_LytB"/>
    <property type="match status" value="1"/>
</dbReference>
<dbReference type="PANTHER" id="PTHR30032:SF4">
    <property type="entry name" value="AMIDASE ENHANCER"/>
    <property type="match status" value="1"/>
</dbReference>
<proteinExistence type="predicted"/>
<accession>A0A6V8MK16</accession>
<gene>
    <name evidence="3" type="ORF">GMST_26900</name>
</gene>
<feature type="signal peptide" evidence="1">
    <location>
        <begin position="1"/>
        <end position="26"/>
    </location>
</feature>
<dbReference type="AlphaFoldDB" id="A0A6V8MK16"/>
<dbReference type="InterPro" id="IPR051922">
    <property type="entry name" value="Bact_Sporulation_Assoc"/>
</dbReference>
<evidence type="ECO:0000259" key="2">
    <source>
        <dbReference type="Pfam" id="PF08486"/>
    </source>
</evidence>
<organism evidence="3 4">
    <name type="scientific">Geomonas silvestris</name>
    <dbReference type="NCBI Taxonomy" id="2740184"/>
    <lineage>
        <taxon>Bacteria</taxon>
        <taxon>Pseudomonadati</taxon>
        <taxon>Thermodesulfobacteriota</taxon>
        <taxon>Desulfuromonadia</taxon>
        <taxon>Geobacterales</taxon>
        <taxon>Geobacteraceae</taxon>
        <taxon>Geomonas</taxon>
    </lineage>
</organism>
<dbReference type="InterPro" id="IPR013693">
    <property type="entry name" value="SpoIID/LytB_N"/>
</dbReference>
<feature type="chain" id="PRO_5027638932" evidence="1">
    <location>
        <begin position="27"/>
        <end position="374"/>
    </location>
</feature>
<dbReference type="PANTHER" id="PTHR30032">
    <property type="entry name" value="N-ACETYLMURAMOYL-L-ALANINE AMIDASE-RELATED"/>
    <property type="match status" value="1"/>
</dbReference>
<dbReference type="GO" id="GO:0051301">
    <property type="term" value="P:cell division"/>
    <property type="evidence" value="ECO:0007669"/>
    <property type="project" value="UniProtKB-KW"/>
</dbReference>
<evidence type="ECO:0000256" key="1">
    <source>
        <dbReference type="SAM" id="SignalP"/>
    </source>
</evidence>
<reference evidence="4" key="1">
    <citation type="submission" date="2020-06" db="EMBL/GenBank/DDBJ databases">
        <title>Draft genomic sequence of Geomonas sp. Red330.</title>
        <authorList>
            <person name="Itoh H."/>
            <person name="Zhenxing X."/>
            <person name="Ushijima N."/>
            <person name="Masuda Y."/>
            <person name="Shiratori Y."/>
            <person name="Senoo K."/>
        </authorList>
    </citation>
    <scope>NUCLEOTIDE SEQUENCE [LARGE SCALE GENOMIC DNA]</scope>
    <source>
        <strain evidence="4">Red330</strain>
    </source>
</reference>
<dbReference type="GO" id="GO:0030435">
    <property type="term" value="P:sporulation resulting in formation of a cellular spore"/>
    <property type="evidence" value="ECO:0007669"/>
    <property type="project" value="InterPro"/>
</dbReference>
<comment type="caution">
    <text evidence="3">The sequence shown here is derived from an EMBL/GenBank/DDBJ whole genome shotgun (WGS) entry which is preliminary data.</text>
</comment>
<feature type="domain" description="Sporulation stage II protein D amidase enhancer LytB N-terminal" evidence="2">
    <location>
        <begin position="112"/>
        <end position="201"/>
    </location>
</feature>
<evidence type="ECO:0000313" key="3">
    <source>
        <dbReference type="EMBL" id="GFO60365.1"/>
    </source>
</evidence>
<protein>
    <submittedName>
        <fullName evidence="3">Cell division protein</fullName>
    </submittedName>
</protein>
<dbReference type="InterPro" id="IPR013486">
    <property type="entry name" value="SpoIID/LytB"/>
</dbReference>
<dbReference type="GO" id="GO:0030288">
    <property type="term" value="C:outer membrane-bounded periplasmic space"/>
    <property type="evidence" value="ECO:0007669"/>
    <property type="project" value="TreeGrafter"/>
</dbReference>
<keyword evidence="3" id="KW-0131">Cell cycle</keyword>
<keyword evidence="1" id="KW-0732">Signal</keyword>
<dbReference type="EMBL" id="BLXX01000008">
    <property type="protein sequence ID" value="GFO60365.1"/>
    <property type="molecule type" value="Genomic_DNA"/>
</dbReference>
<name>A0A6V8MK16_9BACT</name>
<keyword evidence="4" id="KW-1185">Reference proteome</keyword>
<sequence>MHAGSMNCFRLFLILVLCLVAAGSSAALRPETVRVALVKGVETLRIDGTGILLTDSKGYPLRLEMPLEVKRSRDGILVNGKSLPGLIASAPARVTVNGKGYRGLLEVTPGERGLLVVNELPLEEYLVGLINCEISSAWPMEAIKAQAVIARTYAVYQKQARRGAPYQLESTVMDQVYEGCDLEDSRAARGVAETAGELLTYDGKVIQAFYHSNCAGHTESSERVWGLAIPYLRGVPCQYCQQANPVRWELNLTLKKAEAALRAAGYQVAGLRELRVNGRNDSGRVQEVAAYAARGRVAVPGVAFRKALGYGAVKSTNFEIRSFGDDILVSGVGSGHGVGLCQWGAKQRAGDGFNYREILSYYYPGVTLTKGDAR</sequence>